<keyword evidence="4" id="KW-1185">Reference proteome</keyword>
<dbReference type="Pfam" id="PF04914">
    <property type="entry name" value="DltD"/>
    <property type="match status" value="1"/>
</dbReference>
<dbReference type="UniPathway" id="UPA00556"/>
<dbReference type="InterPro" id="IPR023896">
    <property type="entry name" value="LTA_DltD"/>
</dbReference>
<dbReference type="PIRSF" id="PIRSF021438">
    <property type="entry name" value="DltD"/>
    <property type="match status" value="1"/>
</dbReference>
<keyword evidence="2" id="KW-1133">Transmembrane helix</keyword>
<sequence length="427" mass="48961">MKNNNLLKELAPFLTAVLLVLLLIFFPFNVTPNYSKHQLNEFAADPGNRLNFIGYSAKAQALNNSNYLPILGSSELEHVNPYHPTSFFKKYPSGYTPYLVGMPGTSPLTHFFYVNSVANELKNRKIVFIISPQWFTQNGLNESAFDQFISKGEIYSWLASANANDLSTQILAKRLLNFKGASDDLLISDSLMALEKGKSINPALKALVVLSEESWKKEDNLFSGVSIARSKRKNNLASAIQLAKSLPVRQKDILLSRNAIRYAMRIQNNNPFMINNSVWQKNLRHRWKSMRGYQKFVSYLKSPEYTDFQALLELFAKNHDDVQFIIQPVNQMWYQYTGLSFSMLQEFSDKITAQLKSQGFTTISDFTNEYNTPYFIGDTDHFGSLGWLDASLSIQKFMKSKPKMLDYKINSEKFMSQEWENQTSNFN</sequence>
<dbReference type="NCBIfam" id="TIGR04092">
    <property type="entry name" value="LTA_DltD"/>
    <property type="match status" value="1"/>
</dbReference>
<name>A0A841C998_9LACT</name>
<evidence type="ECO:0000256" key="2">
    <source>
        <dbReference type="SAM" id="Phobius"/>
    </source>
</evidence>
<comment type="caution">
    <text evidence="3">The sequence shown here is derived from an EMBL/GenBank/DDBJ whole genome shotgun (WGS) entry which is preliminary data.</text>
</comment>
<dbReference type="PANTHER" id="PTHR40039">
    <property type="entry name" value="PROTEIN DLTD"/>
    <property type="match status" value="1"/>
</dbReference>
<protein>
    <recommendedName>
        <fullName evidence="1">Protein DltD</fullName>
    </recommendedName>
</protein>
<gene>
    <name evidence="3" type="ORF">HNQ37_001054</name>
</gene>
<dbReference type="PANTHER" id="PTHR40039:SF1">
    <property type="entry name" value="PROTEIN DLTD"/>
    <property type="match status" value="1"/>
</dbReference>
<accession>A0A841C998</accession>
<dbReference type="RefSeq" id="WP_183539951.1">
    <property type="nucleotide sequence ID" value="NZ_JACHHV010000016.1"/>
</dbReference>
<evidence type="ECO:0000256" key="1">
    <source>
        <dbReference type="PIRNR" id="PIRNR021438"/>
    </source>
</evidence>
<dbReference type="GO" id="GO:0070395">
    <property type="term" value="P:lipoteichoic acid biosynthetic process"/>
    <property type="evidence" value="ECO:0007669"/>
    <property type="project" value="UniProtKB-UniRule"/>
</dbReference>
<dbReference type="InterPro" id="IPR006998">
    <property type="entry name" value="DltD"/>
</dbReference>
<keyword evidence="1" id="KW-1003">Cell membrane</keyword>
<evidence type="ECO:0000313" key="3">
    <source>
        <dbReference type="EMBL" id="MBB5888162.1"/>
    </source>
</evidence>
<organism evidence="3 4">
    <name type="scientific">Lactovum miscens</name>
    <dbReference type="NCBI Taxonomy" id="190387"/>
    <lineage>
        <taxon>Bacteria</taxon>
        <taxon>Bacillati</taxon>
        <taxon>Bacillota</taxon>
        <taxon>Bacilli</taxon>
        <taxon>Lactobacillales</taxon>
        <taxon>Streptococcaceae</taxon>
        <taxon>Lactovum</taxon>
    </lineage>
</organism>
<dbReference type="GO" id="GO:0005886">
    <property type="term" value="C:plasma membrane"/>
    <property type="evidence" value="ECO:0007669"/>
    <property type="project" value="UniProtKB-UniRule"/>
</dbReference>
<keyword evidence="1 2" id="KW-0472">Membrane</keyword>
<keyword evidence="2" id="KW-0812">Transmembrane</keyword>
<proteinExistence type="inferred from homology"/>
<reference evidence="3 4" key="1">
    <citation type="submission" date="2020-08" db="EMBL/GenBank/DDBJ databases">
        <title>Genomic Encyclopedia of Type Strains, Phase IV (KMG-IV): sequencing the most valuable type-strain genomes for metagenomic binning, comparative biology and taxonomic classification.</title>
        <authorList>
            <person name="Goeker M."/>
        </authorList>
    </citation>
    <scope>NUCLEOTIDE SEQUENCE [LARGE SCALE GENOMIC DNA]</scope>
    <source>
        <strain evidence="3 4">DSM 14925</strain>
    </source>
</reference>
<dbReference type="AlphaFoldDB" id="A0A841C998"/>
<comment type="similarity">
    <text evidence="1">Belongs to the DltD family.</text>
</comment>
<dbReference type="EMBL" id="JACHHV010000016">
    <property type="protein sequence ID" value="MBB5888162.1"/>
    <property type="molecule type" value="Genomic_DNA"/>
</dbReference>
<dbReference type="Proteomes" id="UP000562464">
    <property type="component" value="Unassembled WGS sequence"/>
</dbReference>
<feature type="transmembrane region" description="Helical" evidence="2">
    <location>
        <begin position="12"/>
        <end position="30"/>
    </location>
</feature>
<evidence type="ECO:0000313" key="4">
    <source>
        <dbReference type="Proteomes" id="UP000562464"/>
    </source>
</evidence>
<comment type="pathway">
    <text evidence="1">Cell wall biogenesis; lipoteichoic acid biosynthesis.</text>
</comment>